<keyword evidence="2" id="KW-1185">Reference proteome</keyword>
<protein>
    <submittedName>
        <fullName evidence="1">DUF4153 domain-containing protein</fullName>
    </submittedName>
</protein>
<dbReference type="EMBL" id="JBHEZX010000022">
    <property type="protein sequence ID" value="MFC1414171.1"/>
    <property type="molecule type" value="Genomic_DNA"/>
</dbReference>
<comment type="caution">
    <text evidence="1">The sequence shown here is derived from an EMBL/GenBank/DDBJ whole genome shotgun (WGS) entry which is preliminary data.</text>
</comment>
<gene>
    <name evidence="1" type="ORF">ACEZDG_33415</name>
</gene>
<dbReference type="InterPro" id="IPR025291">
    <property type="entry name" value="DUF4153"/>
</dbReference>
<evidence type="ECO:0000313" key="1">
    <source>
        <dbReference type="EMBL" id="MFC1414171.1"/>
    </source>
</evidence>
<name>A0ABV6VKP8_9ACTN</name>
<proteinExistence type="predicted"/>
<dbReference type="Pfam" id="PF13687">
    <property type="entry name" value="DUF4153"/>
    <property type="match status" value="1"/>
</dbReference>
<sequence length="534" mass="56015">MSDIPSPPVPPGRTVHGPDSWAVPPAPPVRQDPAPDWVQRTRSPKPAPPSPGVLVSVLLTGVVAASVSAWSFGLNVLIVALLTSLGAWLAARRAGRRPGPWSLLLACGGLLLLAVPALRDAGWPSALAVCAAVLVGALAVNGGRGWHAVLFAWVGLLNALGSAFEWYGLGLRALPRDDRRRWVPLLRAIGVASGLLVVFGALFAGADAEFAHLLGGVLPSVSASGAPVGVLYLIGGLVLALAAARAGAAPTRWDRIKPAPGRERGRLEWLLPLVVLNALFAAFIAVQLAVLFGGYSAVLRSTGLTYAEYARQGFWQLLTVTVLTLVVLALALRWAPRSAPRDPLLVRVTLGVLCLLALVVVASALRRMDLYVGAYGLTRLRVSVAGTELWLGVVLVLLMAAGLVRRGGRWLPRAVVASAVLGVLVFAGINPDGLIAAQNADRFQRTGKIDLDYLRSLSADAVPALDKLPEPQRSCALGVIADDLESDDSLPWYADNLGRSRARALLVRTHWTAAGSDSACSAAGYFPGEDGDIG</sequence>
<evidence type="ECO:0000313" key="2">
    <source>
        <dbReference type="Proteomes" id="UP001592582"/>
    </source>
</evidence>
<dbReference type="Proteomes" id="UP001592582">
    <property type="component" value="Unassembled WGS sequence"/>
</dbReference>
<accession>A0ABV6VKP8</accession>
<reference evidence="1 2" key="1">
    <citation type="submission" date="2024-09" db="EMBL/GenBank/DDBJ databases">
        <authorList>
            <person name="Lee S.D."/>
        </authorList>
    </citation>
    <scope>NUCLEOTIDE SEQUENCE [LARGE SCALE GENOMIC DNA]</scope>
    <source>
        <strain evidence="1 2">N1-1</strain>
    </source>
</reference>
<organism evidence="1 2">
    <name type="scientific">Streptacidiphilus alkalitolerans</name>
    <dbReference type="NCBI Taxonomy" id="3342712"/>
    <lineage>
        <taxon>Bacteria</taxon>
        <taxon>Bacillati</taxon>
        <taxon>Actinomycetota</taxon>
        <taxon>Actinomycetes</taxon>
        <taxon>Kitasatosporales</taxon>
        <taxon>Streptomycetaceae</taxon>
        <taxon>Streptacidiphilus</taxon>
    </lineage>
</organism>